<feature type="chain" id="PRO_5043587242" evidence="2">
    <location>
        <begin position="24"/>
        <end position="192"/>
    </location>
</feature>
<accession>A0AAW1NQ31</accession>
<evidence type="ECO:0000256" key="1">
    <source>
        <dbReference type="ARBA" id="ARBA00004430"/>
    </source>
</evidence>
<evidence type="ECO:0000313" key="3">
    <source>
        <dbReference type="EMBL" id="KAK9794609.1"/>
    </source>
</evidence>
<dbReference type="InterPro" id="IPR032675">
    <property type="entry name" value="LRR_dom_sf"/>
</dbReference>
<dbReference type="AlphaFoldDB" id="A0AAW1NQ31"/>
<protein>
    <submittedName>
        <fullName evidence="3">Uncharacterized protein</fullName>
    </submittedName>
</protein>
<proteinExistence type="predicted"/>
<dbReference type="EMBL" id="JALJOQ010000137">
    <property type="protein sequence ID" value="KAK9794609.1"/>
    <property type="molecule type" value="Genomic_DNA"/>
</dbReference>
<comment type="subcellular location">
    <subcellularLocation>
        <location evidence="1">Cytoplasm</location>
        <location evidence="1">Cytoskeleton</location>
        <location evidence="1">Cilium axoneme</location>
    </subcellularLocation>
</comment>
<organism evidence="3 4">
    <name type="scientific">Symbiochloris irregularis</name>
    <dbReference type="NCBI Taxonomy" id="706552"/>
    <lineage>
        <taxon>Eukaryota</taxon>
        <taxon>Viridiplantae</taxon>
        <taxon>Chlorophyta</taxon>
        <taxon>core chlorophytes</taxon>
        <taxon>Trebouxiophyceae</taxon>
        <taxon>Trebouxiales</taxon>
        <taxon>Trebouxiaceae</taxon>
        <taxon>Symbiochloris</taxon>
    </lineage>
</organism>
<dbReference type="Proteomes" id="UP001465755">
    <property type="component" value="Unassembled WGS sequence"/>
</dbReference>
<name>A0AAW1NQ31_9CHLO</name>
<reference evidence="3 4" key="1">
    <citation type="journal article" date="2024" name="Nat. Commun.">
        <title>Phylogenomics reveals the evolutionary origins of lichenization in chlorophyte algae.</title>
        <authorList>
            <person name="Puginier C."/>
            <person name="Libourel C."/>
            <person name="Otte J."/>
            <person name="Skaloud P."/>
            <person name="Haon M."/>
            <person name="Grisel S."/>
            <person name="Petersen M."/>
            <person name="Berrin J.G."/>
            <person name="Delaux P.M."/>
            <person name="Dal Grande F."/>
            <person name="Keller J."/>
        </authorList>
    </citation>
    <scope>NUCLEOTIDE SEQUENCE [LARGE SCALE GENOMIC DNA]</scope>
    <source>
        <strain evidence="3 4">SAG 2036</strain>
    </source>
</reference>
<evidence type="ECO:0000256" key="2">
    <source>
        <dbReference type="SAM" id="SignalP"/>
    </source>
</evidence>
<dbReference type="SUPFAM" id="SSF52058">
    <property type="entry name" value="L domain-like"/>
    <property type="match status" value="1"/>
</dbReference>
<keyword evidence="4" id="KW-1185">Reference proteome</keyword>
<evidence type="ECO:0000313" key="4">
    <source>
        <dbReference type="Proteomes" id="UP001465755"/>
    </source>
</evidence>
<dbReference type="GO" id="GO:0005930">
    <property type="term" value="C:axoneme"/>
    <property type="evidence" value="ECO:0007669"/>
    <property type="project" value="UniProtKB-SubCell"/>
</dbReference>
<feature type="signal peptide" evidence="2">
    <location>
        <begin position="1"/>
        <end position="23"/>
    </location>
</feature>
<dbReference type="Gene3D" id="3.80.10.10">
    <property type="entry name" value="Ribonuclease Inhibitor"/>
    <property type="match status" value="1"/>
</dbReference>
<sequence>MNSRKGSLQKVIVLLAVASCCKAAAPLASSDEAAIQALLTALPNLKSAAGSATDFCSLTNSRNLSISCSGPSTNPQRVRSLTINRAEGTLDGSVLAPLDNLTSLIIATSPGLTITNAGSWANWTGLSLLTISDAKLTEIPQAWTAAGVWPALQQLIFSNNGLKSLPEGSPGAWPTLNQLSITNNSGIQYIAG</sequence>
<gene>
    <name evidence="3" type="ORF">WJX73_007716</name>
</gene>
<keyword evidence="2" id="KW-0732">Signal</keyword>
<comment type="caution">
    <text evidence="3">The sequence shown here is derived from an EMBL/GenBank/DDBJ whole genome shotgun (WGS) entry which is preliminary data.</text>
</comment>